<sequence>MIQLIRTDSQDPHFQNLVIELDRYLATTDGDEHAFYAQYNKSDSLKYVVVAFDGEQAIGCGAIKPYADSVMEVKRMYVAPVARGKGVASIILQELETWTRELAQQKCLLETGVKQLEAIRLYQKNGYQVVPNYGQYQGMANSVCFEKSV</sequence>
<evidence type="ECO:0000313" key="5">
    <source>
        <dbReference type="Proteomes" id="UP000680158"/>
    </source>
</evidence>
<protein>
    <submittedName>
        <fullName evidence="4">GNAT family N-acetyltransferase</fullName>
    </submittedName>
</protein>
<keyword evidence="2" id="KW-0012">Acyltransferase</keyword>
<dbReference type="PROSITE" id="PS51186">
    <property type="entry name" value="GNAT"/>
    <property type="match status" value="1"/>
</dbReference>
<evidence type="ECO:0000256" key="1">
    <source>
        <dbReference type="ARBA" id="ARBA00022679"/>
    </source>
</evidence>
<gene>
    <name evidence="4" type="ORF">KDM92_03400</name>
</gene>
<name>A0A941I2Q9_9BURK</name>
<evidence type="ECO:0000313" key="4">
    <source>
        <dbReference type="EMBL" id="MBR7745611.1"/>
    </source>
</evidence>
<dbReference type="EMBL" id="JAGSPM010000002">
    <property type="protein sequence ID" value="MBR7745611.1"/>
    <property type="molecule type" value="Genomic_DNA"/>
</dbReference>
<keyword evidence="1" id="KW-0808">Transferase</keyword>
<dbReference type="InterPro" id="IPR000182">
    <property type="entry name" value="GNAT_dom"/>
</dbReference>
<dbReference type="AlphaFoldDB" id="A0A941I2Q9"/>
<comment type="caution">
    <text evidence="4">The sequence shown here is derived from an EMBL/GenBank/DDBJ whole genome shotgun (WGS) entry which is preliminary data.</text>
</comment>
<dbReference type="PANTHER" id="PTHR43877:SF2">
    <property type="entry name" value="AMINOALKYLPHOSPHONATE N-ACETYLTRANSFERASE-RELATED"/>
    <property type="match status" value="1"/>
</dbReference>
<organism evidence="4 5">
    <name type="scientific">Undibacterium baiyunense</name>
    <dbReference type="NCBI Taxonomy" id="2828731"/>
    <lineage>
        <taxon>Bacteria</taxon>
        <taxon>Pseudomonadati</taxon>
        <taxon>Pseudomonadota</taxon>
        <taxon>Betaproteobacteria</taxon>
        <taxon>Burkholderiales</taxon>
        <taxon>Oxalobacteraceae</taxon>
        <taxon>Undibacterium</taxon>
    </lineage>
</organism>
<dbReference type="PANTHER" id="PTHR43877">
    <property type="entry name" value="AMINOALKYLPHOSPHONATE N-ACETYLTRANSFERASE-RELATED-RELATED"/>
    <property type="match status" value="1"/>
</dbReference>
<dbReference type="InterPro" id="IPR016181">
    <property type="entry name" value="Acyl_CoA_acyltransferase"/>
</dbReference>
<dbReference type="CDD" id="cd04301">
    <property type="entry name" value="NAT_SF"/>
    <property type="match status" value="1"/>
</dbReference>
<evidence type="ECO:0000259" key="3">
    <source>
        <dbReference type="PROSITE" id="PS51186"/>
    </source>
</evidence>
<keyword evidence="5" id="KW-1185">Reference proteome</keyword>
<dbReference type="InterPro" id="IPR050832">
    <property type="entry name" value="Bact_Acetyltransf"/>
</dbReference>
<evidence type="ECO:0000256" key="2">
    <source>
        <dbReference type="ARBA" id="ARBA00023315"/>
    </source>
</evidence>
<dbReference type="Proteomes" id="UP000680158">
    <property type="component" value="Unassembled WGS sequence"/>
</dbReference>
<reference evidence="4 5" key="1">
    <citation type="submission" date="2021-04" db="EMBL/GenBank/DDBJ databases">
        <title>novel species isolated from subtropical streams in China.</title>
        <authorList>
            <person name="Lu H."/>
        </authorList>
    </citation>
    <scope>NUCLEOTIDE SEQUENCE [LARGE SCALE GENOMIC DNA]</scope>
    <source>
        <strain evidence="4 5">BYS107W</strain>
    </source>
</reference>
<feature type="domain" description="N-acetyltransferase" evidence="3">
    <location>
        <begin position="1"/>
        <end position="149"/>
    </location>
</feature>
<dbReference type="Gene3D" id="3.40.630.30">
    <property type="match status" value="1"/>
</dbReference>
<proteinExistence type="predicted"/>
<dbReference type="RefSeq" id="WP_212683020.1">
    <property type="nucleotide sequence ID" value="NZ_JAGSPM010000002.1"/>
</dbReference>
<dbReference type="SUPFAM" id="SSF55729">
    <property type="entry name" value="Acyl-CoA N-acyltransferases (Nat)"/>
    <property type="match status" value="1"/>
</dbReference>
<dbReference type="Pfam" id="PF00583">
    <property type="entry name" value="Acetyltransf_1"/>
    <property type="match status" value="1"/>
</dbReference>
<dbReference type="GO" id="GO:0016747">
    <property type="term" value="F:acyltransferase activity, transferring groups other than amino-acyl groups"/>
    <property type="evidence" value="ECO:0007669"/>
    <property type="project" value="InterPro"/>
</dbReference>
<accession>A0A941I2Q9</accession>